<dbReference type="Pfam" id="PF00135">
    <property type="entry name" value="COesterase"/>
    <property type="match status" value="1"/>
</dbReference>
<evidence type="ECO:0000256" key="4">
    <source>
        <dbReference type="ARBA" id="ARBA00023180"/>
    </source>
</evidence>
<reference evidence="6" key="2">
    <citation type="submission" date="2014-07" db="EMBL/GenBank/DDBJ databases">
        <authorList>
            <person name="Hull J."/>
        </authorList>
    </citation>
    <scope>NUCLEOTIDE SEQUENCE</scope>
</reference>
<dbReference type="InterPro" id="IPR002018">
    <property type="entry name" value="CarbesteraseB"/>
</dbReference>
<feature type="domain" description="Carboxylesterase type B" evidence="5">
    <location>
        <begin position="1"/>
        <end position="235"/>
    </location>
</feature>
<dbReference type="PANTHER" id="PTHR43142:SF1">
    <property type="entry name" value="CARBOXYLIC ESTER HYDROLASE"/>
    <property type="match status" value="1"/>
</dbReference>
<name>A0A0A9X1F9_LYGHE</name>
<evidence type="ECO:0000256" key="3">
    <source>
        <dbReference type="ARBA" id="ARBA00022801"/>
    </source>
</evidence>
<dbReference type="SUPFAM" id="SSF53474">
    <property type="entry name" value="alpha/beta-Hydrolases"/>
    <property type="match status" value="1"/>
</dbReference>
<evidence type="ECO:0000259" key="5">
    <source>
        <dbReference type="Pfam" id="PF00135"/>
    </source>
</evidence>
<dbReference type="GO" id="GO:0052689">
    <property type="term" value="F:carboxylic ester hydrolase activity"/>
    <property type="evidence" value="ECO:0007669"/>
    <property type="project" value="UniProtKB-KW"/>
</dbReference>
<protein>
    <submittedName>
        <fullName evidence="6">Venom carboxylesterase-6</fullName>
    </submittedName>
</protein>
<dbReference type="EMBL" id="GBHO01031016">
    <property type="protein sequence ID" value="JAG12588.1"/>
    <property type="molecule type" value="Transcribed_RNA"/>
</dbReference>
<evidence type="ECO:0000256" key="1">
    <source>
        <dbReference type="ARBA" id="ARBA00005964"/>
    </source>
</evidence>
<keyword evidence="2" id="KW-0719">Serine esterase</keyword>
<accession>A0A0A9X1F9</accession>
<keyword evidence="3" id="KW-0378">Hydrolase</keyword>
<dbReference type="AlphaFoldDB" id="A0A0A9X1F9"/>
<proteinExistence type="inferred from homology"/>
<reference evidence="6" key="1">
    <citation type="journal article" date="2014" name="PLoS ONE">
        <title>Transcriptome-Based Identification of ABC Transporters in the Western Tarnished Plant Bug Lygus hesperus.</title>
        <authorList>
            <person name="Hull J.J."/>
            <person name="Chaney K."/>
            <person name="Geib S.M."/>
            <person name="Fabrick J.A."/>
            <person name="Brent C.S."/>
            <person name="Walsh D."/>
            <person name="Lavine L.C."/>
        </authorList>
    </citation>
    <scope>NUCLEOTIDE SEQUENCE</scope>
</reference>
<organism evidence="6">
    <name type="scientific">Lygus hesperus</name>
    <name type="common">Western plant bug</name>
    <dbReference type="NCBI Taxonomy" id="30085"/>
    <lineage>
        <taxon>Eukaryota</taxon>
        <taxon>Metazoa</taxon>
        <taxon>Ecdysozoa</taxon>
        <taxon>Arthropoda</taxon>
        <taxon>Hexapoda</taxon>
        <taxon>Insecta</taxon>
        <taxon>Pterygota</taxon>
        <taxon>Neoptera</taxon>
        <taxon>Paraneoptera</taxon>
        <taxon>Hemiptera</taxon>
        <taxon>Heteroptera</taxon>
        <taxon>Panheteroptera</taxon>
        <taxon>Cimicomorpha</taxon>
        <taxon>Miridae</taxon>
        <taxon>Mirini</taxon>
        <taxon>Lygus</taxon>
    </lineage>
</organism>
<evidence type="ECO:0000313" key="6">
    <source>
        <dbReference type="EMBL" id="JAG12588.1"/>
    </source>
</evidence>
<sequence length="296" mass="33580">MIECLQQVPANELVHSMTLLQQFFFQPVLVFGPTVQTELPQAFLPDLPYELIRNGAIANVPTLFSCLTNEGLFPVAVFANNDSALSYLDEHWNEVAPFLLDYLWSIDVHNANKTSQAIRNFYLGDQPISRDSIFDLIRMANDRLYLNDIFQSVRWAVHYISSPVYFYRFGYRGATSITNFLSGTNVNWGAGHPDDSFYILNSSLVSMETTARDRRMITIMVGIWGHFITRGVPMTGDGIALTPVNRLEALKGPLNYLWIDSPSYIVPNSSFDFGHTQFFNSLPIDEPFFGRPVNIL</sequence>
<evidence type="ECO:0000256" key="2">
    <source>
        <dbReference type="ARBA" id="ARBA00022487"/>
    </source>
</evidence>
<keyword evidence="4" id="KW-0325">Glycoprotein</keyword>
<dbReference type="PANTHER" id="PTHR43142">
    <property type="entry name" value="CARBOXYLIC ESTER HYDROLASE"/>
    <property type="match status" value="1"/>
</dbReference>
<dbReference type="InterPro" id="IPR029058">
    <property type="entry name" value="AB_hydrolase_fold"/>
</dbReference>
<gene>
    <name evidence="6" type="primary">EST6_10</name>
    <name evidence="6" type="ORF">CM83_5199</name>
</gene>
<dbReference type="Gene3D" id="3.40.50.1820">
    <property type="entry name" value="alpha/beta hydrolase"/>
    <property type="match status" value="1"/>
</dbReference>
<comment type="similarity">
    <text evidence="1">Belongs to the type-B carboxylesterase/lipase family.</text>
</comment>